<feature type="compositionally biased region" description="Basic and acidic residues" evidence="8">
    <location>
        <begin position="371"/>
        <end position="388"/>
    </location>
</feature>
<dbReference type="CDD" id="cd00067">
    <property type="entry name" value="GAL4"/>
    <property type="match status" value="1"/>
</dbReference>
<dbReference type="Gene3D" id="2.60.120.10">
    <property type="entry name" value="Jelly Rolls"/>
    <property type="match status" value="1"/>
</dbReference>
<dbReference type="Proteomes" id="UP000190312">
    <property type="component" value="Unassembled WGS sequence"/>
</dbReference>
<dbReference type="GO" id="GO:0008270">
    <property type="term" value="F:zinc ion binding"/>
    <property type="evidence" value="ECO:0007669"/>
    <property type="project" value="UniProtKB-KW"/>
</dbReference>
<dbReference type="PANTHER" id="PTHR47660:SF2">
    <property type="entry name" value="TRANSCRIPTION FACTOR WITH C2H2 AND ZN(2)-CYS(6) DNA BINDING DOMAIN (EUROFUNG)"/>
    <property type="match status" value="1"/>
</dbReference>
<gene>
    <name evidence="11" type="ORF">OAory_01066640</name>
</gene>
<dbReference type="SUPFAM" id="SSF51182">
    <property type="entry name" value="RmlC-like cupins"/>
    <property type="match status" value="1"/>
</dbReference>
<keyword evidence="1" id="KW-0479">Metal-binding</keyword>
<feature type="domain" description="C2H2-type" evidence="10">
    <location>
        <begin position="249"/>
        <end position="276"/>
    </location>
</feature>
<dbReference type="PROSITE" id="PS50157">
    <property type="entry name" value="ZINC_FINGER_C2H2_2"/>
    <property type="match status" value="1"/>
</dbReference>
<evidence type="ECO:0000313" key="11">
    <source>
        <dbReference type="EMBL" id="OOO05148.1"/>
    </source>
</evidence>
<dbReference type="InterPro" id="IPR001138">
    <property type="entry name" value="Zn2Cys6_DnaBD"/>
</dbReference>
<evidence type="ECO:0000256" key="6">
    <source>
        <dbReference type="ARBA" id="ARBA00023242"/>
    </source>
</evidence>
<evidence type="ECO:0000259" key="9">
    <source>
        <dbReference type="PROSITE" id="PS50048"/>
    </source>
</evidence>
<proteinExistence type="predicted"/>
<dbReference type="GO" id="GO:0000981">
    <property type="term" value="F:DNA-binding transcription factor activity, RNA polymerase II-specific"/>
    <property type="evidence" value="ECO:0007669"/>
    <property type="project" value="InterPro"/>
</dbReference>
<dbReference type="Pfam" id="PF00172">
    <property type="entry name" value="Zn_clus"/>
    <property type="match status" value="1"/>
</dbReference>
<evidence type="ECO:0000313" key="12">
    <source>
        <dbReference type="Proteomes" id="UP000190312"/>
    </source>
</evidence>
<evidence type="ECO:0000259" key="10">
    <source>
        <dbReference type="PROSITE" id="PS50157"/>
    </source>
</evidence>
<dbReference type="PROSITE" id="PS00463">
    <property type="entry name" value="ZN2_CY6_FUNGAL_1"/>
    <property type="match status" value="1"/>
</dbReference>
<dbReference type="EMBL" id="MKZY01000009">
    <property type="protein sequence ID" value="OOO05148.1"/>
    <property type="molecule type" value="Genomic_DNA"/>
</dbReference>
<feature type="domain" description="Zn(2)-C6 fungal-type" evidence="9">
    <location>
        <begin position="340"/>
        <end position="369"/>
    </location>
</feature>
<dbReference type="InterPro" id="IPR007219">
    <property type="entry name" value="XnlR_reg_dom"/>
</dbReference>
<dbReference type="AlphaFoldDB" id="A0A1S9D7T3"/>
<evidence type="ECO:0000256" key="7">
    <source>
        <dbReference type="PROSITE-ProRule" id="PRU00042"/>
    </source>
</evidence>
<dbReference type="SUPFAM" id="SSF57701">
    <property type="entry name" value="Zn2/Cys6 DNA-binding domain"/>
    <property type="match status" value="1"/>
</dbReference>
<feature type="region of interest" description="Disordered" evidence="8">
    <location>
        <begin position="371"/>
        <end position="415"/>
    </location>
</feature>
<reference evidence="11 12" key="1">
    <citation type="submission" date="2016-10" db="EMBL/GenBank/DDBJ databases">
        <title>Genome sequencing of Aspergillus oryzae BCC7051.</title>
        <authorList>
            <person name="Thammarongtham C."/>
            <person name="Vorapreeda T."/>
            <person name="Nookaew I."/>
            <person name="Srisuk T."/>
            <person name="Land M."/>
            <person name="Jeennor S."/>
            <person name="Laoteng K."/>
        </authorList>
    </citation>
    <scope>NUCLEOTIDE SEQUENCE [LARGE SCALE GENOMIC DNA]</scope>
    <source>
        <strain evidence="11 12">BCC7051</strain>
    </source>
</reference>
<evidence type="ECO:0000256" key="3">
    <source>
        <dbReference type="ARBA" id="ARBA00023015"/>
    </source>
</evidence>
<dbReference type="Pfam" id="PF04082">
    <property type="entry name" value="Fungal_trans"/>
    <property type="match status" value="1"/>
</dbReference>
<keyword evidence="6" id="KW-0539">Nucleus</keyword>
<dbReference type="SMART" id="SM00066">
    <property type="entry name" value="GAL4"/>
    <property type="match status" value="1"/>
</dbReference>
<organism evidence="11 12">
    <name type="scientific">Aspergillus oryzae</name>
    <name type="common">Yellow koji mold</name>
    <dbReference type="NCBI Taxonomy" id="5062"/>
    <lineage>
        <taxon>Eukaryota</taxon>
        <taxon>Fungi</taxon>
        <taxon>Dikarya</taxon>
        <taxon>Ascomycota</taxon>
        <taxon>Pezizomycotina</taxon>
        <taxon>Eurotiomycetes</taxon>
        <taxon>Eurotiomycetidae</taxon>
        <taxon>Eurotiales</taxon>
        <taxon>Aspergillaceae</taxon>
        <taxon>Aspergillus</taxon>
        <taxon>Aspergillus subgen. Circumdati</taxon>
    </lineage>
</organism>
<keyword evidence="2" id="KW-0862">Zinc</keyword>
<dbReference type="eggNOG" id="KOG1721">
    <property type="taxonomic scope" value="Eukaryota"/>
</dbReference>
<name>A0A1S9D7T3_ASPOZ</name>
<dbReference type="OrthoDB" id="40579at2759"/>
<keyword evidence="4" id="KW-0238">DNA-binding</keyword>
<keyword evidence="7" id="KW-0863">Zinc-finger</keyword>
<evidence type="ECO:0000256" key="1">
    <source>
        <dbReference type="ARBA" id="ARBA00022723"/>
    </source>
</evidence>
<sequence>MSQHNKDIRPLQRFVTTHDDNGQAIFSNRLSEDMPVQNVDQVTFSLAYTSEQFPSQLSGDADIASYERRLSSPPGLSISTGTVCRIVDMPPNTISPMHRTVSLDYGVVLEGEVELLLDSGEKRLLKRGDVAVQRATNHAWRNVTPNEGWSRMLYVLTPCQPVEVKNKGVLGEDLNGMAAVFAEAQQCRVSTPHVGSPHFPIPDPVTSSPRTKIWGRQTPQYSVLLRYIAISVDMNSPSEKQDKSRTGFYQCGVCRKHYARPDHLIRHVRSRKSIDPERGINGLVTEELIAIAPVRYLGQTVSDPFADSDLLRRHARGHFSGQRDSRLSTASAMRGRVSRACKNCALSKLKCDDQKPCRRCVKRNLECHWPQDERTPDAVDSQEPERSVAESSDSGEQVDDTGIPQSQEEPAPQDFSVGLMDDFYSAAEEVIDQAFLENNRLPLMSPNEYDYFGGNISPELGLTEADLEFLASLNNHDLAHERPNTVAQYHTQRSVPEALGLMDKEAYHNSPLSNWTPRSEDNAYMDQQYLSVPKHLDRSISSGTAEARVFSECLSKESRDKVFSIFVQVCQRRDFGRMMHYFPSAELLDSLIQDYFLHQRSEIDSWIHESTIDLNQESPEMIIALAAAGAVLSPVNAIQRLGYALLEIARLELSSKYESDNTYTRNLRQQQAYTLTLQIGLWSGDKRRVEIAESFAQPIVTMLRRASHLRSEGYPIISPSVVDDEETLNQKWHHWVESESHKRVVYHLFLHDVQSSFRLSTHALLSYGDLELPFPCSRKLWNAKSAAEWGYIYVQEFPHAVEAIPSLAGVLRDPSTLGLLPCQVDFPLAAFISVHGMSLMVADCNRTRHSLQRPWTGLLFQSWQRELEQELDQFNIAIVEPLHGSVPAVSLIHQAACLSLYLPLGKLERYAGKEGEKRSADVYELFIQHINPSHLRQAAWHAGQILRIARCIPPGLLTGFCATCLYFAALALWTYSTVTAPEESSGRELRTESALQHGTFFLDGEGSPSGALRRFVISGQGIPALSSGSSPAYLDNQAAVMRLFQQVLRSNYPSQAIPQQAQTLYHAFSALGSIRRVKECEVPSKKLPPE</sequence>
<evidence type="ECO:0000256" key="2">
    <source>
        <dbReference type="ARBA" id="ARBA00022833"/>
    </source>
</evidence>
<dbReference type="GO" id="GO:0003677">
    <property type="term" value="F:DNA binding"/>
    <property type="evidence" value="ECO:0007669"/>
    <property type="project" value="UniProtKB-KW"/>
</dbReference>
<keyword evidence="5" id="KW-0804">Transcription</keyword>
<dbReference type="CDD" id="cd12148">
    <property type="entry name" value="fungal_TF_MHR"/>
    <property type="match status" value="1"/>
</dbReference>
<dbReference type="InterPro" id="IPR014710">
    <property type="entry name" value="RmlC-like_jellyroll"/>
</dbReference>
<protein>
    <recommendedName>
        <fullName evidence="13">Zn(2)-C6 fungal-type domain-containing protein</fullName>
    </recommendedName>
</protein>
<evidence type="ECO:0000256" key="5">
    <source>
        <dbReference type="ARBA" id="ARBA00023163"/>
    </source>
</evidence>
<dbReference type="CDD" id="cd02231">
    <property type="entry name" value="cupin_BLL6423-like"/>
    <property type="match status" value="1"/>
</dbReference>
<dbReference type="GO" id="GO:0009893">
    <property type="term" value="P:positive regulation of metabolic process"/>
    <property type="evidence" value="ECO:0007669"/>
    <property type="project" value="UniProtKB-ARBA"/>
</dbReference>
<comment type="caution">
    <text evidence="11">The sequence shown here is derived from an EMBL/GenBank/DDBJ whole genome shotgun (WGS) entry which is preliminary data.</text>
</comment>
<dbReference type="InterPro" id="IPR036864">
    <property type="entry name" value="Zn2-C6_fun-type_DNA-bd_sf"/>
</dbReference>
<dbReference type="PROSITE" id="PS50048">
    <property type="entry name" value="ZN2_CY6_FUNGAL_2"/>
    <property type="match status" value="1"/>
</dbReference>
<dbReference type="VEuPathDB" id="FungiDB:AO090113000163"/>
<accession>A0A1S9D7T3</accession>
<dbReference type="PANTHER" id="PTHR47660">
    <property type="entry name" value="TRANSCRIPTION FACTOR WITH C2H2 AND ZN(2)-CYS(6) DNA BINDING DOMAIN (EUROFUNG)-RELATED-RELATED"/>
    <property type="match status" value="1"/>
</dbReference>
<dbReference type="InterPro" id="IPR013087">
    <property type="entry name" value="Znf_C2H2_type"/>
</dbReference>
<dbReference type="VEuPathDB" id="FungiDB:AO090113000165"/>
<dbReference type="InterPro" id="IPR011051">
    <property type="entry name" value="RmlC_Cupin_sf"/>
</dbReference>
<evidence type="ECO:0000256" key="4">
    <source>
        <dbReference type="ARBA" id="ARBA00023125"/>
    </source>
</evidence>
<dbReference type="Gene3D" id="4.10.240.10">
    <property type="entry name" value="Zn(2)-C6 fungal-type DNA-binding domain"/>
    <property type="match status" value="1"/>
</dbReference>
<keyword evidence="3" id="KW-0805">Transcription regulation</keyword>
<dbReference type="VEuPathDB" id="FungiDB:AO090113000164"/>
<dbReference type="GO" id="GO:0006351">
    <property type="term" value="P:DNA-templated transcription"/>
    <property type="evidence" value="ECO:0007669"/>
    <property type="project" value="InterPro"/>
</dbReference>
<evidence type="ECO:0008006" key="13">
    <source>
        <dbReference type="Google" id="ProtNLM"/>
    </source>
</evidence>
<evidence type="ECO:0000256" key="8">
    <source>
        <dbReference type="SAM" id="MobiDB-lite"/>
    </source>
</evidence>